<dbReference type="RefSeq" id="WP_348709880.1">
    <property type="nucleotide sequence ID" value="NZ_CAXIXY010000003.1"/>
</dbReference>
<dbReference type="EMBL" id="CAXIXY010000003">
    <property type="protein sequence ID" value="CAL2076314.1"/>
    <property type="molecule type" value="Genomic_DNA"/>
</dbReference>
<sequence length="249" mass="29677">MNKITIALLINFPTFLLSQNNCEKYVEKYIPTDLNDAISFFECKWTIESLNEFKNKEEQKATSELHFGTGKSLRNNWKLWAGTSDLSKFFRDLGINHPDDMSSIILTSLHRKLNGIEIELDNQVKNYRDYWAESKRKEIERKKEEFSEFKIGDIVEFLYDYDFVSKRQEKKYMNDKCFATGKVIDLNKEKFELKIKLIESCDRKGIIVLEYDVWDKVDGEYRKIKEDEIEIMKKGETRWTSYSLWETGE</sequence>
<accession>A0ABM9NRL3</accession>
<comment type="caution">
    <text evidence="2">The sequence shown here is derived from an EMBL/GenBank/DDBJ whole genome shotgun (WGS) entry which is preliminary data.</text>
</comment>
<proteinExistence type="predicted"/>
<gene>
    <name evidence="2" type="ORF">T190607A01A_10338</name>
</gene>
<evidence type="ECO:0000313" key="3">
    <source>
        <dbReference type="Proteomes" id="UP001497416"/>
    </source>
</evidence>
<evidence type="ECO:0000313" key="2">
    <source>
        <dbReference type="EMBL" id="CAL2076314.1"/>
    </source>
</evidence>
<keyword evidence="3" id="KW-1185">Reference proteome</keyword>
<feature type="domain" description="DUF6794" evidence="1">
    <location>
        <begin position="30"/>
        <end position="113"/>
    </location>
</feature>
<reference evidence="2 3" key="1">
    <citation type="submission" date="2024-05" db="EMBL/GenBank/DDBJ databases">
        <authorList>
            <person name="Duchaud E."/>
        </authorList>
    </citation>
    <scope>NUCLEOTIDE SEQUENCE [LARGE SCALE GENOMIC DNA]</scope>
    <source>
        <strain evidence="2">Ena-SAMPLE-TAB-13-05-2024-13:56:06:370-140302</strain>
    </source>
</reference>
<name>A0ABM9NRL3_9FLAO</name>
<dbReference type="Proteomes" id="UP001497416">
    <property type="component" value="Unassembled WGS sequence"/>
</dbReference>
<protein>
    <recommendedName>
        <fullName evidence="1">DUF6794 domain-containing protein</fullName>
    </recommendedName>
</protein>
<evidence type="ECO:0000259" key="1">
    <source>
        <dbReference type="Pfam" id="PF20594"/>
    </source>
</evidence>
<dbReference type="InterPro" id="IPR046744">
    <property type="entry name" value="DUF6794"/>
</dbReference>
<dbReference type="Pfam" id="PF20594">
    <property type="entry name" value="DUF6794"/>
    <property type="match status" value="1"/>
</dbReference>
<organism evidence="2 3">
    <name type="scientific">Tenacibaculum platacis</name>
    <dbReference type="NCBI Taxonomy" id="3137852"/>
    <lineage>
        <taxon>Bacteria</taxon>
        <taxon>Pseudomonadati</taxon>
        <taxon>Bacteroidota</taxon>
        <taxon>Flavobacteriia</taxon>
        <taxon>Flavobacteriales</taxon>
        <taxon>Flavobacteriaceae</taxon>
        <taxon>Tenacibaculum</taxon>
    </lineage>
</organism>